<dbReference type="EMBL" id="CP033149">
    <property type="protein sequence ID" value="AYO42451.1"/>
    <property type="molecule type" value="Genomic_DNA"/>
</dbReference>
<dbReference type="EC" id="2.7.7.50" evidence="3 16"/>
<proteinExistence type="inferred from homology"/>
<feature type="region of interest" description="Disordered" evidence="18">
    <location>
        <begin position="377"/>
        <end position="418"/>
    </location>
</feature>
<gene>
    <name evidence="21" type="primary">ceg1</name>
    <name evidence="21" type="ORF">DNF11_1501</name>
</gene>
<evidence type="ECO:0000256" key="10">
    <source>
        <dbReference type="ARBA" id="ARBA00023134"/>
    </source>
</evidence>
<keyword evidence="9 16" id="KW-0506">mRNA capping</keyword>
<evidence type="ECO:0000256" key="2">
    <source>
        <dbReference type="ARBA" id="ARBA00010237"/>
    </source>
</evidence>
<evidence type="ECO:0000256" key="12">
    <source>
        <dbReference type="ARBA" id="ARBA00029909"/>
    </source>
</evidence>
<dbReference type="GO" id="GO:0005525">
    <property type="term" value="F:GTP binding"/>
    <property type="evidence" value="ECO:0007669"/>
    <property type="project" value="UniProtKB-KW"/>
</dbReference>
<evidence type="ECO:0000259" key="19">
    <source>
        <dbReference type="Pfam" id="PF01331"/>
    </source>
</evidence>
<protein>
    <recommendedName>
        <fullName evidence="4 16">mRNA-capping enzyme subunit alpha</fullName>
        <ecNumber evidence="3 16">2.7.7.50</ecNumber>
    </recommendedName>
    <alternativeName>
        <fullName evidence="12 16">GTP--RNA guanylyltransferase</fullName>
    </alternativeName>
    <alternativeName>
        <fullName evidence="13 16">mRNA guanylyltransferase</fullName>
    </alternativeName>
</protein>
<evidence type="ECO:0000256" key="13">
    <source>
        <dbReference type="ARBA" id="ARBA00030702"/>
    </source>
</evidence>
<organism evidence="21 22">
    <name type="scientific">Malassezia restricta (strain ATCC 96810 / NBRC 103918 / CBS 7877)</name>
    <name type="common">Seborrheic dermatitis infection agent</name>
    <dbReference type="NCBI Taxonomy" id="425264"/>
    <lineage>
        <taxon>Eukaryota</taxon>
        <taxon>Fungi</taxon>
        <taxon>Dikarya</taxon>
        <taxon>Basidiomycota</taxon>
        <taxon>Ustilaginomycotina</taxon>
        <taxon>Malasseziomycetes</taxon>
        <taxon>Malasseziales</taxon>
        <taxon>Malasseziaceae</taxon>
        <taxon>Malassezia</taxon>
    </lineage>
</organism>
<feature type="domain" description="mRNA capping enzyme C-terminal" evidence="20">
    <location>
        <begin position="240"/>
        <end position="363"/>
    </location>
</feature>
<dbReference type="AlphaFoldDB" id="A0A3G2S305"/>
<dbReference type="Pfam" id="PF01331">
    <property type="entry name" value="mRNA_cap_enzyme"/>
    <property type="match status" value="1"/>
</dbReference>
<keyword evidence="8 16" id="KW-0547">Nucleotide-binding</keyword>
<evidence type="ECO:0000256" key="3">
    <source>
        <dbReference type="ARBA" id="ARBA00012475"/>
    </source>
</evidence>
<dbReference type="OrthoDB" id="200924at2759"/>
<reference evidence="21 22" key="1">
    <citation type="submission" date="2018-10" db="EMBL/GenBank/DDBJ databases">
        <title>Complete genome sequence of Malassezia restricta CBS 7877.</title>
        <authorList>
            <person name="Morand S.C."/>
            <person name="Bertignac M."/>
            <person name="Iltis A."/>
            <person name="Kolder I."/>
            <person name="Pirovano W."/>
            <person name="Jourdain R."/>
            <person name="Clavaud C."/>
        </authorList>
    </citation>
    <scope>NUCLEOTIDE SEQUENCE [LARGE SCALE GENOMIC DNA]</scope>
    <source>
        <strain evidence="21 22">CBS 7877</strain>
    </source>
</reference>
<dbReference type="SUPFAM" id="SSF56091">
    <property type="entry name" value="DNA ligase/mRNA capping enzyme, catalytic domain"/>
    <property type="match status" value="1"/>
</dbReference>
<evidence type="ECO:0000256" key="8">
    <source>
        <dbReference type="ARBA" id="ARBA00022741"/>
    </source>
</evidence>
<evidence type="ECO:0000256" key="16">
    <source>
        <dbReference type="PIRNR" id="PIRNR036959"/>
    </source>
</evidence>
<dbReference type="InterPro" id="IPR013846">
    <property type="entry name" value="mRNA_cap_enzyme_C"/>
</dbReference>
<evidence type="ECO:0000256" key="17">
    <source>
        <dbReference type="PIRSR" id="PIRSR036959-1"/>
    </source>
</evidence>
<evidence type="ECO:0000256" key="18">
    <source>
        <dbReference type="SAM" id="MobiDB-lite"/>
    </source>
</evidence>
<evidence type="ECO:0000256" key="4">
    <source>
        <dbReference type="ARBA" id="ARBA00019171"/>
    </source>
</evidence>
<dbReference type="Pfam" id="PF03919">
    <property type="entry name" value="mRNA_cap_C"/>
    <property type="match status" value="1"/>
</dbReference>
<keyword evidence="11 16" id="KW-0539">Nucleus</keyword>
<dbReference type="Gene3D" id="3.30.470.30">
    <property type="entry name" value="DNA ligase/mRNA capping enzyme"/>
    <property type="match status" value="1"/>
</dbReference>
<comment type="similarity">
    <text evidence="2 16">Belongs to the eukaryotic GTase family.</text>
</comment>
<dbReference type="VEuPathDB" id="FungiDB:DNF11_1501"/>
<comment type="subunit">
    <text evidence="15">Heterodimer. The mRNA-capping enzyme is composed of two separate chains alpha and beta, respectively a mRNA guanylyltransferase and an mRNA 5'-triphosphate monophosphatase.</text>
</comment>
<name>A0A3G2S305_MALR7</name>
<accession>A0A3G2S305</accession>
<dbReference type="InterPro" id="IPR051029">
    <property type="entry name" value="mRNA_Capping_Enz/RNA_Phosphat"/>
</dbReference>
<dbReference type="Proteomes" id="UP000269793">
    <property type="component" value="Chromosome II"/>
</dbReference>
<evidence type="ECO:0000256" key="15">
    <source>
        <dbReference type="ARBA" id="ARBA00047082"/>
    </source>
</evidence>
<comment type="function">
    <text evidence="16">Second step of mRNA capping. Transfer of the GMP moiety of GTP to the 5'-end of RNA via an enzyme-GMP covalent reaction intermediate.</text>
</comment>
<comment type="catalytic activity">
    <reaction evidence="14">
        <text>a 5'-end diphospho-ribonucleoside in mRNA + GTP + H(+) = a 5'-end (5'-triphosphoguanosine)-ribonucleoside in mRNA + diphosphate</text>
        <dbReference type="Rhea" id="RHEA:67012"/>
        <dbReference type="Rhea" id="RHEA-COMP:17165"/>
        <dbReference type="Rhea" id="RHEA-COMP:17166"/>
        <dbReference type="ChEBI" id="CHEBI:15378"/>
        <dbReference type="ChEBI" id="CHEBI:33019"/>
        <dbReference type="ChEBI" id="CHEBI:37565"/>
        <dbReference type="ChEBI" id="CHEBI:167616"/>
        <dbReference type="ChEBI" id="CHEBI:167617"/>
        <dbReference type="EC" id="2.7.7.50"/>
    </reaction>
    <physiologicalReaction direction="left-to-right" evidence="14">
        <dbReference type="Rhea" id="RHEA:67013"/>
    </physiologicalReaction>
</comment>
<dbReference type="GO" id="GO:0006370">
    <property type="term" value="P:7-methylguanosine mRNA capping"/>
    <property type="evidence" value="ECO:0007669"/>
    <property type="project" value="UniProtKB-KW"/>
</dbReference>
<evidence type="ECO:0000256" key="1">
    <source>
        <dbReference type="ARBA" id="ARBA00004123"/>
    </source>
</evidence>
<evidence type="ECO:0000256" key="11">
    <source>
        <dbReference type="ARBA" id="ARBA00023242"/>
    </source>
</evidence>
<evidence type="ECO:0000313" key="21">
    <source>
        <dbReference type="EMBL" id="AYO42451.1"/>
    </source>
</evidence>
<keyword evidence="22" id="KW-1185">Reference proteome</keyword>
<dbReference type="GO" id="GO:0031533">
    <property type="term" value="C:mRNA capping enzyme complex"/>
    <property type="evidence" value="ECO:0007669"/>
    <property type="project" value="InterPro"/>
</dbReference>
<dbReference type="InterPro" id="IPR017075">
    <property type="entry name" value="mRNA_cap_enzyme_alpha"/>
</dbReference>
<sequence length="418" mass="48011">MQTIVPDIPGTPVTNPLQLQFLRDHVCHICNQRSPRYPGTQPVSFTKSCLNRLLTEDFWVCEKSDGQRVLVLIVVRPVTGIQEVFLIDRKNMYYQVHGIFFPPLSSSSQSPLTNTILDGELVVDTLAEGQTMLRLLLFDCLVMDGVNITQRPFSRRYASLMLQLLPSLQNYLKFYPDARMMHPFEIQVKHMDLAHGIQMILEEKIPQLLHGNDGLIFTGLDSKYVYGSNTKILKWKPPQENTIDFQLQLRFPPDLKADASGATPDLRAKPTFQLWQHESGDTHVPFDYLDMDDEEWEKWKQSGEQLDDRIVECAWYPPSPDNSSLATWHIKRIRDDKTTANHKTTVSRILQSIRDGVSEEELVQMVPSIRTAWKSPQRELHRNELFRSAPANNRPPRYKGTGGPPGPQHRGGFPRCKR</sequence>
<feature type="active site" description="N6-GMP-lysine intermediate" evidence="17">
    <location>
        <position position="63"/>
    </location>
</feature>
<dbReference type="SUPFAM" id="SSF50249">
    <property type="entry name" value="Nucleic acid-binding proteins"/>
    <property type="match status" value="1"/>
</dbReference>
<evidence type="ECO:0000259" key="20">
    <source>
        <dbReference type="Pfam" id="PF03919"/>
    </source>
</evidence>
<keyword evidence="6 16" id="KW-0808">Transferase</keyword>
<keyword evidence="5 16" id="KW-0507">mRNA processing</keyword>
<dbReference type="PIRSF" id="PIRSF036959">
    <property type="entry name" value="mRNA_cap_alpha"/>
    <property type="match status" value="1"/>
</dbReference>
<keyword evidence="7 16" id="KW-0548">Nucleotidyltransferase</keyword>
<evidence type="ECO:0000256" key="14">
    <source>
        <dbReference type="ARBA" id="ARBA00044624"/>
    </source>
</evidence>
<dbReference type="PANTHER" id="PTHR10367:SF17">
    <property type="entry name" value="MRNA-CAPPING ENZYME"/>
    <property type="match status" value="1"/>
</dbReference>
<dbReference type="Gene3D" id="2.40.50.140">
    <property type="entry name" value="Nucleic acid-binding proteins"/>
    <property type="match status" value="1"/>
</dbReference>
<dbReference type="PANTHER" id="PTHR10367">
    <property type="entry name" value="MRNA-CAPPING ENZYME"/>
    <property type="match status" value="1"/>
</dbReference>
<evidence type="ECO:0000256" key="6">
    <source>
        <dbReference type="ARBA" id="ARBA00022679"/>
    </source>
</evidence>
<keyword evidence="10 16" id="KW-0342">GTP-binding</keyword>
<evidence type="ECO:0000256" key="5">
    <source>
        <dbReference type="ARBA" id="ARBA00022664"/>
    </source>
</evidence>
<feature type="domain" description="mRNA capping enzyme adenylation" evidence="19">
    <location>
        <begin position="41"/>
        <end position="236"/>
    </location>
</feature>
<dbReference type="CDD" id="cd07895">
    <property type="entry name" value="Adenylation_mRNA_capping"/>
    <property type="match status" value="1"/>
</dbReference>
<dbReference type="STRING" id="425264.A0A3G2S305"/>
<comment type="subcellular location">
    <subcellularLocation>
        <location evidence="1 16">Nucleus</location>
    </subcellularLocation>
</comment>
<dbReference type="InterPro" id="IPR012340">
    <property type="entry name" value="NA-bd_OB-fold"/>
</dbReference>
<dbReference type="GO" id="GO:0005524">
    <property type="term" value="F:ATP binding"/>
    <property type="evidence" value="ECO:0007669"/>
    <property type="project" value="InterPro"/>
</dbReference>
<dbReference type="InterPro" id="IPR001339">
    <property type="entry name" value="mRNA_cap_enzyme_adenylation"/>
</dbReference>
<dbReference type="GO" id="GO:0004484">
    <property type="term" value="F:mRNA guanylyltransferase activity"/>
    <property type="evidence" value="ECO:0007669"/>
    <property type="project" value="UniProtKB-EC"/>
</dbReference>
<evidence type="ECO:0000313" key="22">
    <source>
        <dbReference type="Proteomes" id="UP000269793"/>
    </source>
</evidence>
<evidence type="ECO:0000256" key="9">
    <source>
        <dbReference type="ARBA" id="ARBA00023042"/>
    </source>
</evidence>
<evidence type="ECO:0000256" key="7">
    <source>
        <dbReference type="ARBA" id="ARBA00022695"/>
    </source>
</evidence>